<evidence type="ECO:0000313" key="11">
    <source>
        <dbReference type="EMBL" id="GMR30944.1"/>
    </source>
</evidence>
<keyword evidence="8" id="KW-0539">Nucleus</keyword>
<dbReference type="EMBL" id="BTRK01000001">
    <property type="protein sequence ID" value="GMR30944.1"/>
    <property type="molecule type" value="Genomic_DNA"/>
</dbReference>
<dbReference type="GO" id="GO:0043565">
    <property type="term" value="F:sequence-specific DNA binding"/>
    <property type="evidence" value="ECO:0007669"/>
    <property type="project" value="TreeGrafter"/>
</dbReference>
<dbReference type="AlphaFoldDB" id="A0AAN4Z028"/>
<dbReference type="GO" id="GO:0000981">
    <property type="term" value="F:DNA-binding transcription factor activity, RNA polymerase II-specific"/>
    <property type="evidence" value="ECO:0007669"/>
    <property type="project" value="TreeGrafter"/>
</dbReference>
<evidence type="ECO:0000256" key="5">
    <source>
        <dbReference type="ARBA" id="ARBA00023125"/>
    </source>
</evidence>
<keyword evidence="4" id="KW-0805">Transcription regulation</keyword>
<dbReference type="PANTHER" id="PTHR13580:SF9">
    <property type="entry name" value="AXIN1 UP-REGULATED 1, ISOFORM A"/>
    <property type="match status" value="1"/>
</dbReference>
<name>A0AAN4Z028_9BILA</name>
<sequence>ARRVPTKRRPESAGSMDPVPSMHRWQMLRSSGVELSNEETLPKHASIRQSRRECGCSCVGGLCLSESCECAAEGIPCQVDKEDDSFPCQCRAETCQNDHGRLEFDAQRVSEHYLRTFARMTSRGGQSDNTRGPSSATRVTSRDGEAQTEINTHPKSFRLMISIPRRSQRHANKTTDETNQVTKSIDCSPALE</sequence>
<feature type="region of interest" description="Disordered" evidence="9">
    <location>
        <begin position="1"/>
        <end position="20"/>
    </location>
</feature>
<gene>
    <name evidence="11" type="ORF">PMAYCL1PPCAC_01139</name>
</gene>
<reference evidence="12" key="1">
    <citation type="submission" date="2022-10" db="EMBL/GenBank/DDBJ databases">
        <title>Genome assembly of Pristionchus species.</title>
        <authorList>
            <person name="Yoshida K."/>
            <person name="Sommer R.J."/>
        </authorList>
    </citation>
    <scope>NUCLEOTIDE SEQUENCE [LARGE SCALE GENOMIC DNA]</scope>
    <source>
        <strain evidence="12">RS5460</strain>
    </source>
</reference>
<comment type="similarity">
    <text evidence="2">Belongs to the AXUD1 family.</text>
</comment>
<proteinExistence type="inferred from homology"/>
<dbReference type="PRINTS" id="PR02031">
    <property type="entry name" value="CYSSERRICHNP"/>
</dbReference>
<dbReference type="Proteomes" id="UP001328107">
    <property type="component" value="Unassembled WGS sequence"/>
</dbReference>
<feature type="non-terminal residue" evidence="11">
    <location>
        <position position="1"/>
    </location>
</feature>
<dbReference type="Pfam" id="PF16019">
    <property type="entry name" value="CSRNP_N"/>
    <property type="match status" value="1"/>
</dbReference>
<evidence type="ECO:0000313" key="12">
    <source>
        <dbReference type="Proteomes" id="UP001328107"/>
    </source>
</evidence>
<keyword evidence="12" id="KW-1185">Reference proteome</keyword>
<evidence type="ECO:0000256" key="7">
    <source>
        <dbReference type="ARBA" id="ARBA00023163"/>
    </source>
</evidence>
<dbReference type="PANTHER" id="PTHR13580">
    <property type="entry name" value="TGF-BETA INDUCED APOPTOSIS PROTEIN"/>
    <property type="match status" value="1"/>
</dbReference>
<evidence type="ECO:0000256" key="4">
    <source>
        <dbReference type="ARBA" id="ARBA00023015"/>
    </source>
</evidence>
<keyword evidence="3" id="KW-0053">Apoptosis</keyword>
<keyword evidence="5" id="KW-0238">DNA-binding</keyword>
<evidence type="ECO:0000256" key="8">
    <source>
        <dbReference type="ARBA" id="ARBA00023242"/>
    </source>
</evidence>
<dbReference type="GO" id="GO:0005634">
    <property type="term" value="C:nucleus"/>
    <property type="evidence" value="ECO:0007669"/>
    <property type="project" value="UniProtKB-SubCell"/>
</dbReference>
<keyword evidence="6" id="KW-0010">Activator</keyword>
<comment type="subcellular location">
    <subcellularLocation>
        <location evidence="1">Nucleus</location>
    </subcellularLocation>
</comment>
<comment type="caution">
    <text evidence="11">The sequence shown here is derived from an EMBL/GenBank/DDBJ whole genome shotgun (WGS) entry which is preliminary data.</text>
</comment>
<protein>
    <recommendedName>
        <fullName evidence="10">Cysteine/serine-rich nuclear protein N-terminal domain-containing protein</fullName>
    </recommendedName>
</protein>
<evidence type="ECO:0000259" key="10">
    <source>
        <dbReference type="Pfam" id="PF16019"/>
    </source>
</evidence>
<dbReference type="InterPro" id="IPR023260">
    <property type="entry name" value="Cys/Ser-rich_nuc_prot"/>
</dbReference>
<evidence type="ECO:0000256" key="6">
    <source>
        <dbReference type="ARBA" id="ARBA00023159"/>
    </source>
</evidence>
<evidence type="ECO:0000256" key="9">
    <source>
        <dbReference type="SAM" id="MobiDB-lite"/>
    </source>
</evidence>
<feature type="domain" description="Cysteine/serine-rich nuclear protein N-terminal" evidence="10">
    <location>
        <begin position="11"/>
        <end position="121"/>
    </location>
</feature>
<feature type="compositionally biased region" description="Polar residues" evidence="9">
    <location>
        <begin position="123"/>
        <end position="139"/>
    </location>
</feature>
<evidence type="ECO:0000256" key="1">
    <source>
        <dbReference type="ARBA" id="ARBA00004123"/>
    </source>
</evidence>
<organism evidence="11 12">
    <name type="scientific">Pristionchus mayeri</name>
    <dbReference type="NCBI Taxonomy" id="1317129"/>
    <lineage>
        <taxon>Eukaryota</taxon>
        <taxon>Metazoa</taxon>
        <taxon>Ecdysozoa</taxon>
        <taxon>Nematoda</taxon>
        <taxon>Chromadorea</taxon>
        <taxon>Rhabditida</taxon>
        <taxon>Rhabditina</taxon>
        <taxon>Diplogasteromorpha</taxon>
        <taxon>Diplogasteroidea</taxon>
        <taxon>Neodiplogasteridae</taxon>
        <taxon>Pristionchus</taxon>
    </lineage>
</organism>
<evidence type="ECO:0000256" key="3">
    <source>
        <dbReference type="ARBA" id="ARBA00022703"/>
    </source>
</evidence>
<dbReference type="GO" id="GO:0006915">
    <property type="term" value="P:apoptotic process"/>
    <property type="evidence" value="ECO:0007669"/>
    <property type="project" value="UniProtKB-KW"/>
</dbReference>
<accession>A0AAN4Z028</accession>
<keyword evidence="7" id="KW-0804">Transcription</keyword>
<feature type="region of interest" description="Disordered" evidence="9">
    <location>
        <begin position="119"/>
        <end position="192"/>
    </location>
</feature>
<dbReference type="InterPro" id="IPR031972">
    <property type="entry name" value="CSRNP_N"/>
</dbReference>
<evidence type="ECO:0000256" key="2">
    <source>
        <dbReference type="ARBA" id="ARBA00008548"/>
    </source>
</evidence>